<protein>
    <submittedName>
        <fullName evidence="5">Glycosyl transferase</fullName>
    </submittedName>
</protein>
<evidence type="ECO:0000313" key="6">
    <source>
        <dbReference type="Proteomes" id="UP000315842"/>
    </source>
</evidence>
<dbReference type="Proteomes" id="UP000315842">
    <property type="component" value="Unassembled WGS sequence"/>
</dbReference>
<evidence type="ECO:0000313" key="5">
    <source>
        <dbReference type="EMBL" id="GEA82060.1"/>
    </source>
</evidence>
<feature type="domain" description="Glycosyl transferase family 1" evidence="3">
    <location>
        <begin position="237"/>
        <end position="377"/>
    </location>
</feature>
<evidence type="ECO:0000259" key="3">
    <source>
        <dbReference type="Pfam" id="PF00534"/>
    </source>
</evidence>
<dbReference type="EMBL" id="BJLP01000046">
    <property type="protein sequence ID" value="GEA82060.1"/>
    <property type="molecule type" value="Genomic_DNA"/>
</dbReference>
<dbReference type="InterPro" id="IPR001296">
    <property type="entry name" value="Glyco_trans_1"/>
</dbReference>
<keyword evidence="6" id="KW-1185">Reference proteome</keyword>
<dbReference type="CDD" id="cd03801">
    <property type="entry name" value="GT4_PimA-like"/>
    <property type="match status" value="1"/>
</dbReference>
<dbReference type="Pfam" id="PF13439">
    <property type="entry name" value="Glyco_transf_4"/>
    <property type="match status" value="1"/>
</dbReference>
<reference evidence="5 6" key="1">
    <citation type="submission" date="2019-06" db="EMBL/GenBank/DDBJ databases">
        <title>Whole genome shotgun sequence of Cellulomonas uda NBRC 3747.</title>
        <authorList>
            <person name="Hosoyama A."/>
            <person name="Uohara A."/>
            <person name="Ohji S."/>
            <person name="Ichikawa N."/>
        </authorList>
    </citation>
    <scope>NUCLEOTIDE SEQUENCE [LARGE SCALE GENOMIC DNA]</scope>
    <source>
        <strain evidence="5 6">NBRC 3747</strain>
    </source>
</reference>
<organism evidence="5 6">
    <name type="scientific">Cellulomonas uda</name>
    <dbReference type="NCBI Taxonomy" id="1714"/>
    <lineage>
        <taxon>Bacteria</taxon>
        <taxon>Bacillati</taxon>
        <taxon>Actinomycetota</taxon>
        <taxon>Actinomycetes</taxon>
        <taxon>Micrococcales</taxon>
        <taxon>Cellulomonadaceae</taxon>
        <taxon>Cellulomonas</taxon>
    </lineage>
</organism>
<evidence type="ECO:0000256" key="2">
    <source>
        <dbReference type="ARBA" id="ARBA00022679"/>
    </source>
</evidence>
<dbReference type="InterPro" id="IPR028098">
    <property type="entry name" value="Glyco_trans_4-like_N"/>
</dbReference>
<dbReference type="Pfam" id="PF00534">
    <property type="entry name" value="Glycos_transf_1"/>
    <property type="match status" value="1"/>
</dbReference>
<dbReference type="GO" id="GO:1901137">
    <property type="term" value="P:carbohydrate derivative biosynthetic process"/>
    <property type="evidence" value="ECO:0007669"/>
    <property type="project" value="UniProtKB-ARBA"/>
</dbReference>
<keyword evidence="2 5" id="KW-0808">Transferase</keyword>
<evidence type="ECO:0000256" key="1">
    <source>
        <dbReference type="ARBA" id="ARBA00022676"/>
    </source>
</evidence>
<sequence>MNVKSVLVVSDSARIDGGAAKVAIDTAKAMARRGLDVEFFAGGTEADDELATEARVTLTGASALGDGRRTVGKAIRGIRNADARARFERVLARYSPASTVVHFHSWGSRLSPAVFSPARRAGFGTVITAHDYLLGCPNACRYKFPLQESCDIAPGSLRCVAENCDRASRAAKTVRLGRYVAQRSALDGLRPTVVYVSDFQRARVDHFLSFEHRSYVVSNPIEAPGASGSYQGEAGPFLFAGRLEAEKGADVFCEALATSGVPGAVVGDGTLRDDLSTRFPGIPFLGWRSAGELREDMLRSRALVFPSRWFEAAPLTPVEAQLAAALPCIVSDACAARDSVEDGVTGLHFRSGDSEDLARCLRTLSDPEVHLRMRRNIESRRGETTARHSLTAYVDNLLPIYDEAIAAGGSVAA</sequence>
<dbReference type="PANTHER" id="PTHR45947">
    <property type="entry name" value="SULFOQUINOVOSYL TRANSFERASE SQD2"/>
    <property type="match status" value="1"/>
</dbReference>
<accession>A0A4Y3KGK6</accession>
<dbReference type="InterPro" id="IPR050194">
    <property type="entry name" value="Glycosyltransferase_grp1"/>
</dbReference>
<dbReference type="GO" id="GO:0016757">
    <property type="term" value="F:glycosyltransferase activity"/>
    <property type="evidence" value="ECO:0007669"/>
    <property type="project" value="UniProtKB-KW"/>
</dbReference>
<feature type="domain" description="Glycosyltransferase subfamily 4-like N-terminal" evidence="4">
    <location>
        <begin position="17"/>
        <end position="221"/>
    </location>
</feature>
<evidence type="ECO:0000259" key="4">
    <source>
        <dbReference type="Pfam" id="PF13439"/>
    </source>
</evidence>
<dbReference type="SUPFAM" id="SSF53756">
    <property type="entry name" value="UDP-Glycosyltransferase/glycogen phosphorylase"/>
    <property type="match status" value="1"/>
</dbReference>
<dbReference type="RefSeq" id="WP_141321552.1">
    <property type="nucleotide sequence ID" value="NZ_BJLP01000046.1"/>
</dbReference>
<keyword evidence="1" id="KW-0328">Glycosyltransferase</keyword>
<proteinExistence type="predicted"/>
<dbReference type="PANTHER" id="PTHR45947:SF13">
    <property type="entry name" value="TRANSFERASE"/>
    <property type="match status" value="1"/>
</dbReference>
<name>A0A4Y3KGK6_CELUD</name>
<dbReference type="Gene3D" id="3.40.50.2000">
    <property type="entry name" value="Glycogen Phosphorylase B"/>
    <property type="match status" value="2"/>
</dbReference>
<dbReference type="AlphaFoldDB" id="A0A4Y3KGK6"/>
<comment type="caution">
    <text evidence="5">The sequence shown here is derived from an EMBL/GenBank/DDBJ whole genome shotgun (WGS) entry which is preliminary data.</text>
</comment>
<gene>
    <name evidence="5" type="ORF">CUD01_25040</name>
</gene>